<dbReference type="HOGENOM" id="CLU_2251482_0_0_1"/>
<protein>
    <submittedName>
        <fullName evidence="1">Uncharacterized protein</fullName>
    </submittedName>
</protein>
<dbReference type="AlphaFoldDB" id="U9TDS4"/>
<organism evidence="1">
    <name type="scientific">Rhizophagus irregularis (strain DAOM 181602 / DAOM 197198 / MUCL 43194)</name>
    <name type="common">Arbuscular mycorrhizal fungus</name>
    <name type="synonym">Glomus intraradices</name>
    <dbReference type="NCBI Taxonomy" id="747089"/>
    <lineage>
        <taxon>Eukaryota</taxon>
        <taxon>Fungi</taxon>
        <taxon>Fungi incertae sedis</taxon>
        <taxon>Mucoromycota</taxon>
        <taxon>Glomeromycotina</taxon>
        <taxon>Glomeromycetes</taxon>
        <taxon>Glomerales</taxon>
        <taxon>Glomeraceae</taxon>
        <taxon>Rhizophagus</taxon>
    </lineage>
</organism>
<dbReference type="EMBL" id="KI292862">
    <property type="protein sequence ID" value="ESA05567.1"/>
    <property type="molecule type" value="Genomic_DNA"/>
</dbReference>
<sequence length="104" mass="12516">MRLKRFLSYFVNLLRLEIVFNVFWGRNFKFIITHLKILKVRLVSPNIVTNIVIENTNGNLSEISLVYDDYDHDDGIKKIIQTICQNCPNYHTRLDYLSQNWKFY</sequence>
<proteinExistence type="predicted"/>
<reference evidence="1" key="1">
    <citation type="submission" date="2013-07" db="EMBL/GenBank/DDBJ databases">
        <title>The genome of an arbuscular mycorrhizal fungus provides insights into the evolution of the oldest plant symbiosis.</title>
        <authorList>
            <consortium name="DOE Joint Genome Institute"/>
            <person name="Tisserant E."/>
            <person name="Malbreil M."/>
            <person name="Kuo A."/>
            <person name="Kohler A."/>
            <person name="Symeonidi A."/>
            <person name="Balestrini R."/>
            <person name="Charron P."/>
            <person name="Duensing N."/>
            <person name="Frei-dit-Frey N."/>
            <person name="Gianinazzi-Pearson V."/>
            <person name="Gilbert B."/>
            <person name="Handa Y."/>
            <person name="Hijri M."/>
            <person name="Kaul R."/>
            <person name="Kawaguchi M."/>
            <person name="Krajinski F."/>
            <person name="Lammers P."/>
            <person name="Lapierre D."/>
            <person name="Masclaux F.G."/>
            <person name="Murat C."/>
            <person name="Morin E."/>
            <person name="Ndikumana S."/>
            <person name="Pagni M."/>
            <person name="Petitpierre D."/>
            <person name="Requena N."/>
            <person name="Rosikiewicz P."/>
            <person name="Riley R."/>
            <person name="Saito K."/>
            <person name="San Clemente H."/>
            <person name="Shapiro H."/>
            <person name="van Tuinen D."/>
            <person name="Becard G."/>
            <person name="Bonfante P."/>
            <person name="Paszkowski U."/>
            <person name="Shachar-Hill Y."/>
            <person name="Young J.P."/>
            <person name="Sanders I.R."/>
            <person name="Henrissat B."/>
            <person name="Rensing S.A."/>
            <person name="Grigoriev I.V."/>
            <person name="Corradi N."/>
            <person name="Roux C."/>
            <person name="Martin F."/>
        </authorList>
    </citation>
    <scope>NUCLEOTIDE SEQUENCE</scope>
    <source>
        <strain evidence="1">DAOM 197198</strain>
    </source>
</reference>
<evidence type="ECO:0000313" key="1">
    <source>
        <dbReference type="EMBL" id="ESA05567.1"/>
    </source>
</evidence>
<gene>
    <name evidence="1" type="ORF">GLOINDRAFT_35375</name>
</gene>
<accession>U9TDS4</accession>
<name>U9TDS4_RHIID</name>